<feature type="signal peptide" evidence="2">
    <location>
        <begin position="1"/>
        <end position="15"/>
    </location>
</feature>
<dbReference type="Proteomes" id="UP000326939">
    <property type="component" value="Chromosome 11"/>
</dbReference>
<dbReference type="Pfam" id="PF03732">
    <property type="entry name" value="Retrotrans_gag"/>
    <property type="match status" value="1"/>
</dbReference>
<dbReference type="AlphaFoldDB" id="A0A5N5KVI0"/>
<accession>A0A5N5KVI0</accession>
<evidence type="ECO:0000313" key="5">
    <source>
        <dbReference type="Proteomes" id="UP000326939"/>
    </source>
</evidence>
<evidence type="ECO:0000256" key="1">
    <source>
        <dbReference type="SAM" id="MobiDB-lite"/>
    </source>
</evidence>
<keyword evidence="5" id="KW-1185">Reference proteome</keyword>
<comment type="caution">
    <text evidence="4">The sequence shown here is derived from an EMBL/GenBank/DDBJ whole genome shotgun (WGS) entry which is preliminary data.</text>
</comment>
<evidence type="ECO:0000313" key="4">
    <source>
        <dbReference type="EMBL" id="KAB5534429.1"/>
    </source>
</evidence>
<feature type="compositionally biased region" description="Basic and acidic residues" evidence="1">
    <location>
        <begin position="156"/>
        <end position="169"/>
    </location>
</feature>
<evidence type="ECO:0000256" key="2">
    <source>
        <dbReference type="SAM" id="SignalP"/>
    </source>
</evidence>
<feature type="domain" description="Retrotransposon gag" evidence="3">
    <location>
        <begin position="25"/>
        <end position="109"/>
    </location>
</feature>
<feature type="chain" id="PRO_5024416137" description="Retrotransposon gag domain-containing protein" evidence="2">
    <location>
        <begin position="16"/>
        <end position="292"/>
    </location>
</feature>
<protein>
    <recommendedName>
        <fullName evidence="3">Retrotransposon gag domain-containing protein</fullName>
    </recommendedName>
</protein>
<reference evidence="5" key="1">
    <citation type="journal article" date="2019" name="Gigascience">
        <title>De novo genome assembly of the endangered Acer yangbiense, a plant species with extremely small populations endemic to Yunnan Province, China.</title>
        <authorList>
            <person name="Yang J."/>
            <person name="Wariss H.M."/>
            <person name="Tao L."/>
            <person name="Zhang R."/>
            <person name="Yun Q."/>
            <person name="Hollingsworth P."/>
            <person name="Dao Z."/>
            <person name="Luo G."/>
            <person name="Guo H."/>
            <person name="Ma Y."/>
            <person name="Sun W."/>
        </authorList>
    </citation>
    <scope>NUCLEOTIDE SEQUENCE [LARGE SCALE GENOMIC DNA]</scope>
    <source>
        <strain evidence="5">cv. br00</strain>
    </source>
</reference>
<sequence length="292" mass="33500">MVLSWILHLIHPDIASSVLYSDTATAVWSDLKDRFSQNNDSRIYQIRQEIVECRQGQQPISIYYTKLKALWDELSVYHDPVVCNCEGMKTLADREEKEKVMQFLMGLNDSYSIVCGSILMMNPIPDTRRVHGLILQHERQMEVASRPSYSHAMQISRREGNPGFSRREGNTGGNSGFSQSQGFSRGYKPLRCSHCEQEGHTIDRCFYIIGFPVGHKWHGKNMQPRNKRPPAQNNKRFSAHNVEFSTHNVELPPSSPQNIYHPPLEAAPLSQLNNTISSWRHLTIRMVILNHS</sequence>
<gene>
    <name evidence="4" type="ORF">DKX38_017515</name>
</gene>
<organism evidence="4 5">
    <name type="scientific">Salix brachista</name>
    <dbReference type="NCBI Taxonomy" id="2182728"/>
    <lineage>
        <taxon>Eukaryota</taxon>
        <taxon>Viridiplantae</taxon>
        <taxon>Streptophyta</taxon>
        <taxon>Embryophyta</taxon>
        <taxon>Tracheophyta</taxon>
        <taxon>Spermatophyta</taxon>
        <taxon>Magnoliopsida</taxon>
        <taxon>eudicotyledons</taxon>
        <taxon>Gunneridae</taxon>
        <taxon>Pentapetalae</taxon>
        <taxon>rosids</taxon>
        <taxon>fabids</taxon>
        <taxon>Malpighiales</taxon>
        <taxon>Salicaceae</taxon>
        <taxon>Saliceae</taxon>
        <taxon>Salix</taxon>
    </lineage>
</organism>
<dbReference type="EMBL" id="VDCV01000011">
    <property type="protein sequence ID" value="KAB5534429.1"/>
    <property type="molecule type" value="Genomic_DNA"/>
</dbReference>
<evidence type="ECO:0000259" key="3">
    <source>
        <dbReference type="Pfam" id="PF03732"/>
    </source>
</evidence>
<dbReference type="PANTHER" id="PTHR34222">
    <property type="entry name" value="GAG_PRE-INTEGRS DOMAIN-CONTAINING PROTEIN"/>
    <property type="match status" value="1"/>
</dbReference>
<name>A0A5N5KVI0_9ROSI</name>
<dbReference type="InterPro" id="IPR005162">
    <property type="entry name" value="Retrotrans_gag_dom"/>
</dbReference>
<proteinExistence type="predicted"/>
<feature type="region of interest" description="Disordered" evidence="1">
    <location>
        <begin position="146"/>
        <end position="182"/>
    </location>
</feature>
<dbReference type="PANTHER" id="PTHR34222:SF99">
    <property type="entry name" value="PROTEIN, PUTATIVE-RELATED"/>
    <property type="match status" value="1"/>
</dbReference>
<keyword evidence="2" id="KW-0732">Signal</keyword>